<dbReference type="PANTHER" id="PTHR45649">
    <property type="entry name" value="AMINO-ACID PERMEASE BAT1"/>
    <property type="match status" value="1"/>
</dbReference>
<reference evidence="7" key="1">
    <citation type="submission" date="2020-01" db="EMBL/GenBank/DDBJ databases">
        <authorList>
            <consortium name="DOE Joint Genome Institute"/>
            <person name="Haridas S."/>
            <person name="Albert R."/>
            <person name="Binder M."/>
            <person name="Bloem J."/>
            <person name="Labutti K."/>
            <person name="Salamov A."/>
            <person name="Andreopoulos B."/>
            <person name="Baker S.E."/>
            <person name="Barry K."/>
            <person name="Bills G."/>
            <person name="Bluhm B.H."/>
            <person name="Cannon C."/>
            <person name="Castanera R."/>
            <person name="Culley D.E."/>
            <person name="Daum C."/>
            <person name="Ezra D."/>
            <person name="Gonzalez J.B."/>
            <person name="Henrissat B."/>
            <person name="Kuo A."/>
            <person name="Liang C."/>
            <person name="Lipzen A."/>
            <person name="Lutzoni F."/>
            <person name="Magnuson J."/>
            <person name="Mondo S."/>
            <person name="Nolan M."/>
            <person name="Ohm R."/>
            <person name="Pangilinan J."/>
            <person name="Park H.-J."/>
            <person name="Ramirez L."/>
            <person name="Alfaro M."/>
            <person name="Sun H."/>
            <person name="Tritt A."/>
            <person name="Yoshinaga Y."/>
            <person name="Zwiers L.-H."/>
            <person name="Turgeon B.G."/>
            <person name="Goodwin S.B."/>
            <person name="Spatafora J.W."/>
            <person name="Crous P.W."/>
            <person name="Grigoriev I.V."/>
        </authorList>
    </citation>
    <scope>NUCLEOTIDE SEQUENCE</scope>
    <source>
        <strain evidence="7">P77</strain>
    </source>
</reference>
<evidence type="ECO:0000256" key="4">
    <source>
        <dbReference type="ARBA" id="ARBA00022989"/>
    </source>
</evidence>
<feature type="transmembrane region" description="Helical" evidence="6">
    <location>
        <begin position="159"/>
        <end position="179"/>
    </location>
</feature>
<feature type="transmembrane region" description="Helical" evidence="6">
    <location>
        <begin position="71"/>
        <end position="89"/>
    </location>
</feature>
<dbReference type="PANTHER" id="PTHR45649:SF8">
    <property type="entry name" value="PERMEASE, PUTATIVE-RELATED"/>
    <property type="match status" value="1"/>
</dbReference>
<feature type="transmembrane region" description="Helical" evidence="6">
    <location>
        <begin position="228"/>
        <end position="248"/>
    </location>
</feature>
<dbReference type="InterPro" id="IPR002293">
    <property type="entry name" value="AA/rel_permease1"/>
</dbReference>
<keyword evidence="4 6" id="KW-1133">Transmembrane helix</keyword>
<keyword evidence="3 6" id="KW-0812">Transmembrane</keyword>
<dbReference type="GO" id="GO:0006865">
    <property type="term" value="P:amino acid transport"/>
    <property type="evidence" value="ECO:0007669"/>
    <property type="project" value="InterPro"/>
</dbReference>
<dbReference type="InterPro" id="IPR004840">
    <property type="entry name" value="Amino_acid_permease_CS"/>
</dbReference>
<feature type="transmembrane region" description="Helical" evidence="6">
    <location>
        <begin position="269"/>
        <end position="294"/>
    </location>
</feature>
<evidence type="ECO:0000313" key="8">
    <source>
        <dbReference type="Proteomes" id="UP000800040"/>
    </source>
</evidence>
<dbReference type="Pfam" id="PF13520">
    <property type="entry name" value="AA_permease_2"/>
    <property type="match status" value="1"/>
</dbReference>
<evidence type="ECO:0000313" key="7">
    <source>
        <dbReference type="EMBL" id="KAF1838196.1"/>
    </source>
</evidence>
<dbReference type="PROSITE" id="PS00218">
    <property type="entry name" value="AMINO_ACID_PERMEASE_1"/>
    <property type="match status" value="1"/>
</dbReference>
<dbReference type="OrthoDB" id="3257095at2759"/>
<gene>
    <name evidence="7" type="ORF">BDW02DRAFT_489671</name>
</gene>
<accession>A0A6A5KTH1</accession>
<comment type="subcellular location">
    <subcellularLocation>
        <location evidence="1">Membrane</location>
        <topology evidence="1">Multi-pass membrane protein</topology>
    </subcellularLocation>
</comment>
<dbReference type="PIRSF" id="PIRSF006060">
    <property type="entry name" value="AA_transporter"/>
    <property type="match status" value="1"/>
</dbReference>
<sequence length="508" mass="54763">MASDSEEKVVDEINSDDDDDVVAQLGYTQELKRNFSLLGMVGFSFSIVTPWTALSGVLIIGVESGGPPVMVWGWLCVCLATLAVAYSMAEMCSSYPVAGGQYSWVAILAPTQWARPMSYLCGWFMLIGIICMGAVNNFVATNFILGSAQLKYGFTIERWHTVLVAYLIAFLAAASNIYFPHILNKLSKAIFVWNLTSFVVCLVTILATNDHKQPASYVFTDFQNFTGWNAPYATCLGLLQSAFGMCCYDAPSHMTEEIKNAQKQAPRAIVMSVYIGFFTGFIWIIALCFCIGDLQATGATPTGVPVIEILYNSTGNVAGTCTLASMIAIIATVCANSLMAEESRAVYAFARDNGLPFSDVLRRVSSARSVPVSAVLVTAVVQMAFNSMYLGTTTGFNTIVAIATQGFYLSYLMPLLSRILAHFSAKKTRLEGPYSLGRWGIVLTVIGFLYLAFVCVVSNLPSVTPVTSDNMNYTSAATGAVMLVSAAFWAITGRKKFTGPLDGGLVGG</sequence>
<feature type="transmembrane region" description="Helical" evidence="6">
    <location>
        <begin position="436"/>
        <end position="460"/>
    </location>
</feature>
<dbReference type="GO" id="GO:0022857">
    <property type="term" value="F:transmembrane transporter activity"/>
    <property type="evidence" value="ECO:0007669"/>
    <property type="project" value="InterPro"/>
</dbReference>
<dbReference type="EMBL" id="ML975254">
    <property type="protein sequence ID" value="KAF1838196.1"/>
    <property type="molecule type" value="Genomic_DNA"/>
</dbReference>
<feature type="transmembrane region" description="Helical" evidence="6">
    <location>
        <begin position="120"/>
        <end position="139"/>
    </location>
</feature>
<evidence type="ECO:0000256" key="2">
    <source>
        <dbReference type="ARBA" id="ARBA00022448"/>
    </source>
</evidence>
<dbReference type="Gene3D" id="1.20.1740.10">
    <property type="entry name" value="Amino acid/polyamine transporter I"/>
    <property type="match status" value="1"/>
</dbReference>
<evidence type="ECO:0000256" key="1">
    <source>
        <dbReference type="ARBA" id="ARBA00004141"/>
    </source>
</evidence>
<evidence type="ECO:0000256" key="3">
    <source>
        <dbReference type="ARBA" id="ARBA00022692"/>
    </source>
</evidence>
<dbReference type="AlphaFoldDB" id="A0A6A5KTH1"/>
<feature type="transmembrane region" description="Helical" evidence="6">
    <location>
        <begin position="472"/>
        <end position="491"/>
    </location>
</feature>
<name>A0A6A5KTH1_9PLEO</name>
<keyword evidence="5 6" id="KW-0472">Membrane</keyword>
<proteinExistence type="predicted"/>
<organism evidence="7 8">
    <name type="scientific">Decorospora gaudefroyi</name>
    <dbReference type="NCBI Taxonomy" id="184978"/>
    <lineage>
        <taxon>Eukaryota</taxon>
        <taxon>Fungi</taxon>
        <taxon>Dikarya</taxon>
        <taxon>Ascomycota</taxon>
        <taxon>Pezizomycotina</taxon>
        <taxon>Dothideomycetes</taxon>
        <taxon>Pleosporomycetidae</taxon>
        <taxon>Pleosporales</taxon>
        <taxon>Pleosporineae</taxon>
        <taxon>Pleosporaceae</taxon>
        <taxon>Decorospora</taxon>
    </lineage>
</organism>
<dbReference type="GO" id="GO:0016020">
    <property type="term" value="C:membrane"/>
    <property type="evidence" value="ECO:0007669"/>
    <property type="project" value="UniProtKB-SubCell"/>
</dbReference>
<feature type="transmembrane region" description="Helical" evidence="6">
    <location>
        <begin position="37"/>
        <end position="59"/>
    </location>
</feature>
<keyword evidence="8" id="KW-1185">Reference proteome</keyword>
<feature type="transmembrane region" description="Helical" evidence="6">
    <location>
        <begin position="396"/>
        <end position="416"/>
    </location>
</feature>
<protein>
    <submittedName>
        <fullName evidence="7">GABA permease</fullName>
    </submittedName>
</protein>
<feature type="transmembrane region" description="Helical" evidence="6">
    <location>
        <begin position="314"/>
        <end position="335"/>
    </location>
</feature>
<evidence type="ECO:0000256" key="5">
    <source>
        <dbReference type="ARBA" id="ARBA00023136"/>
    </source>
</evidence>
<dbReference type="Proteomes" id="UP000800040">
    <property type="component" value="Unassembled WGS sequence"/>
</dbReference>
<evidence type="ECO:0000256" key="6">
    <source>
        <dbReference type="SAM" id="Phobius"/>
    </source>
</evidence>
<keyword evidence="2" id="KW-0813">Transport</keyword>
<feature type="transmembrane region" description="Helical" evidence="6">
    <location>
        <begin position="191"/>
        <end position="208"/>
    </location>
</feature>
<feature type="transmembrane region" description="Helical" evidence="6">
    <location>
        <begin position="370"/>
        <end position="390"/>
    </location>
</feature>